<feature type="transmembrane region" description="Helical" evidence="1">
    <location>
        <begin position="101"/>
        <end position="122"/>
    </location>
</feature>
<keyword evidence="1" id="KW-0812">Transmembrane</keyword>
<evidence type="ECO:0000313" key="3">
    <source>
        <dbReference type="Proteomes" id="UP001620645"/>
    </source>
</evidence>
<protein>
    <submittedName>
        <fullName evidence="2">Uncharacterized protein</fullName>
    </submittedName>
</protein>
<feature type="transmembrane region" description="Helical" evidence="1">
    <location>
        <begin position="192"/>
        <end position="209"/>
    </location>
</feature>
<feature type="transmembrane region" description="Helical" evidence="1">
    <location>
        <begin position="7"/>
        <end position="28"/>
    </location>
</feature>
<name>A0ABD2KDK0_HETSC</name>
<comment type="caution">
    <text evidence="2">The sequence shown here is derived from an EMBL/GenBank/DDBJ whole genome shotgun (WGS) entry which is preliminary data.</text>
</comment>
<feature type="transmembrane region" description="Helical" evidence="1">
    <location>
        <begin position="161"/>
        <end position="180"/>
    </location>
</feature>
<gene>
    <name evidence="2" type="ORF">niasHS_001477</name>
</gene>
<feature type="transmembrane region" description="Helical" evidence="1">
    <location>
        <begin position="40"/>
        <end position="56"/>
    </location>
</feature>
<dbReference type="EMBL" id="JBICCN010000027">
    <property type="protein sequence ID" value="KAL3101017.1"/>
    <property type="molecule type" value="Genomic_DNA"/>
</dbReference>
<keyword evidence="1" id="KW-0472">Membrane</keyword>
<accession>A0ABD2KDK0</accession>
<dbReference type="AlphaFoldDB" id="A0ABD2KDK0"/>
<keyword evidence="3" id="KW-1185">Reference proteome</keyword>
<sequence length="310" mass="34699">MGCCGPKVVGVICCVLDILTAIFVFLGYTRESPTQRIVTGLYYLVLAVSCVMVIFAGDNASLFRPFLVLKPVILIELLMICILFVSILLNEPLSEERSGLIFTLVVCLLITALFAWFYSIIFRAYVELAEKSAPDNANLDAAGPTCCCGPLRAKIETGIPVFALIGFSFLLSEARAIFIYECKGCSTVHVSLGYLCLASAIAYLVVIFAQRDRNPSLFLPYLIIMPIILIMHLWDIALVLVIILESSLEGYYRVIPLTMPLLFAYVIFPALHIWFYSLIFRAYNRTKQQMFSRFIAYSSRSRAEESRVGP</sequence>
<dbReference type="Proteomes" id="UP001620645">
    <property type="component" value="Unassembled WGS sequence"/>
</dbReference>
<feature type="transmembrane region" description="Helical" evidence="1">
    <location>
        <begin position="221"/>
        <end position="243"/>
    </location>
</feature>
<feature type="transmembrane region" description="Helical" evidence="1">
    <location>
        <begin position="68"/>
        <end position="89"/>
    </location>
</feature>
<feature type="transmembrane region" description="Helical" evidence="1">
    <location>
        <begin position="263"/>
        <end position="283"/>
    </location>
</feature>
<reference evidence="2 3" key="1">
    <citation type="submission" date="2024-10" db="EMBL/GenBank/DDBJ databases">
        <authorList>
            <person name="Kim D."/>
        </authorList>
    </citation>
    <scope>NUCLEOTIDE SEQUENCE [LARGE SCALE GENOMIC DNA]</scope>
    <source>
        <strain evidence="2">Taebaek</strain>
    </source>
</reference>
<evidence type="ECO:0000256" key="1">
    <source>
        <dbReference type="SAM" id="Phobius"/>
    </source>
</evidence>
<keyword evidence="1" id="KW-1133">Transmembrane helix</keyword>
<evidence type="ECO:0000313" key="2">
    <source>
        <dbReference type="EMBL" id="KAL3101017.1"/>
    </source>
</evidence>
<organism evidence="2 3">
    <name type="scientific">Heterodera schachtii</name>
    <name type="common">Sugarbeet cyst nematode worm</name>
    <name type="synonym">Tylenchus schachtii</name>
    <dbReference type="NCBI Taxonomy" id="97005"/>
    <lineage>
        <taxon>Eukaryota</taxon>
        <taxon>Metazoa</taxon>
        <taxon>Ecdysozoa</taxon>
        <taxon>Nematoda</taxon>
        <taxon>Chromadorea</taxon>
        <taxon>Rhabditida</taxon>
        <taxon>Tylenchina</taxon>
        <taxon>Tylenchomorpha</taxon>
        <taxon>Tylenchoidea</taxon>
        <taxon>Heteroderidae</taxon>
        <taxon>Heteroderinae</taxon>
        <taxon>Heterodera</taxon>
    </lineage>
</organism>
<proteinExistence type="predicted"/>